<dbReference type="Gene3D" id="2.115.10.20">
    <property type="entry name" value="Glycosyl hydrolase domain, family 43"/>
    <property type="match status" value="1"/>
</dbReference>
<sequence>GDNIPPGSKGYGGHCDQFGKDCRMWECPDFFETDTPGIQAFKYSDQARQRFQFAQDFYVLAESQLTNYSLAGQQDGQDAYSGMIDGNFYPATPVDYGVVYASKSFQAADKRRLWLGWVFEVGM</sequence>
<dbReference type="InterPro" id="IPR023296">
    <property type="entry name" value="Glyco_hydro_beta-prop_sf"/>
</dbReference>
<reference evidence="5" key="1">
    <citation type="submission" date="2017-08" db="EMBL/GenBank/DDBJ databases">
        <authorList>
            <person name="Polle J.E."/>
            <person name="Barry K."/>
            <person name="Cushman J."/>
            <person name="Schmutz J."/>
            <person name="Tran D."/>
            <person name="Hathwaick L.T."/>
            <person name="Yim W.C."/>
            <person name="Jenkins J."/>
            <person name="Mckie-Krisberg Z.M."/>
            <person name="Prochnik S."/>
            <person name="Lindquist E."/>
            <person name="Dockter R.B."/>
            <person name="Adam C."/>
            <person name="Molina H."/>
            <person name="Bunkerborg J."/>
            <person name="Jin E."/>
            <person name="Buchheim M."/>
            <person name="Magnuson J."/>
        </authorList>
    </citation>
    <scope>NUCLEOTIDE SEQUENCE</scope>
    <source>
        <strain evidence="5">CCAP 19/18</strain>
    </source>
</reference>
<comment type="caution">
    <text evidence="5">The sequence shown here is derived from an EMBL/GenBank/DDBJ whole genome shotgun (WGS) entry which is preliminary data.</text>
</comment>
<organism evidence="5 6">
    <name type="scientific">Dunaliella salina</name>
    <name type="common">Green alga</name>
    <name type="synonym">Protococcus salinus</name>
    <dbReference type="NCBI Taxonomy" id="3046"/>
    <lineage>
        <taxon>Eukaryota</taxon>
        <taxon>Viridiplantae</taxon>
        <taxon>Chlorophyta</taxon>
        <taxon>core chlorophytes</taxon>
        <taxon>Chlorophyceae</taxon>
        <taxon>CS clade</taxon>
        <taxon>Chlamydomonadales</taxon>
        <taxon>Dunaliellaceae</taxon>
        <taxon>Dunaliella</taxon>
    </lineage>
</organism>
<dbReference type="InterPro" id="IPR013148">
    <property type="entry name" value="Glyco_hydro_32_N"/>
</dbReference>
<dbReference type="SUPFAM" id="SSF75005">
    <property type="entry name" value="Arabinanase/levansucrase/invertase"/>
    <property type="match status" value="1"/>
</dbReference>
<evidence type="ECO:0000259" key="4">
    <source>
        <dbReference type="Pfam" id="PF00251"/>
    </source>
</evidence>
<evidence type="ECO:0000313" key="5">
    <source>
        <dbReference type="EMBL" id="KAF5825582.1"/>
    </source>
</evidence>
<evidence type="ECO:0000313" key="6">
    <source>
        <dbReference type="Proteomes" id="UP000815325"/>
    </source>
</evidence>
<comment type="similarity">
    <text evidence="1">Belongs to the glycosyl hydrolase 32 family.</text>
</comment>
<dbReference type="EMBL" id="MU072461">
    <property type="protein sequence ID" value="KAF5825582.1"/>
    <property type="molecule type" value="Genomic_DNA"/>
</dbReference>
<dbReference type="Proteomes" id="UP000815325">
    <property type="component" value="Unassembled WGS sequence"/>
</dbReference>
<evidence type="ECO:0000256" key="3">
    <source>
        <dbReference type="ARBA" id="ARBA00023295"/>
    </source>
</evidence>
<keyword evidence="6" id="KW-1185">Reference proteome</keyword>
<evidence type="ECO:0000256" key="2">
    <source>
        <dbReference type="ARBA" id="ARBA00022801"/>
    </source>
</evidence>
<keyword evidence="3" id="KW-0326">Glycosidase</keyword>
<feature type="non-terminal residue" evidence="5">
    <location>
        <position position="1"/>
    </location>
</feature>
<accession>A0ABQ7FUA5</accession>
<evidence type="ECO:0000256" key="1">
    <source>
        <dbReference type="ARBA" id="ARBA00009902"/>
    </source>
</evidence>
<proteinExistence type="inferred from homology"/>
<protein>
    <recommendedName>
        <fullName evidence="4">Glycosyl hydrolase family 32 N-terminal domain-containing protein</fullName>
    </recommendedName>
</protein>
<gene>
    <name evidence="5" type="ORF">DUNSADRAFT_8412</name>
</gene>
<dbReference type="Pfam" id="PF00251">
    <property type="entry name" value="Glyco_hydro_32N"/>
    <property type="match status" value="1"/>
</dbReference>
<keyword evidence="2" id="KW-0378">Hydrolase</keyword>
<feature type="domain" description="Glycosyl hydrolase family 32 N-terminal" evidence="4">
    <location>
        <begin position="22"/>
        <end position="120"/>
    </location>
</feature>
<name>A0ABQ7FUA5_DUNSA</name>